<keyword evidence="3 5" id="KW-0396">Initiation factor</keyword>
<sequence length="424" mass="47177">MSVSDAIPVFAEGTYEEQILELVNYLARSLLEEQRPAFLQPFQDALTTAEDQTSFEQDDERRRQVLIKVLDEVKDLGDGSEREIEGFFNLLFAHLLSLFPSESPQTKQYIPAILQAVSSSSEPSGTKYRVISNLFNTIPARSELRLPVQRTLVEIASTNYELEHLSLSPAGVEKWLSEWDVSSEEKSAFLKLLVDAYATSGDADTSYQYLLSYVRSLPPSSAEPAAVQVIVAALRSLTVFDFDPLFRLDAVVAAKNHEIFPLLQIFLNDGLSEYKAWESSHSDLFAQYDLDKAQLERKIRLLSLASVAFQNIGHAVAYPVLAKALQLEQSEVEKWVIDAIRVGLVSGKLSQTTQTFHVARATARIFGREQWVILEKRLAAWKAGLVGVLEVVVSTKKKTGPDALASNVPSVLETTVQQPQETVA</sequence>
<dbReference type="EMBL" id="SGPM01000005">
    <property type="protein sequence ID" value="THH33481.1"/>
    <property type="molecule type" value="Genomic_DNA"/>
</dbReference>
<evidence type="ECO:0000256" key="1">
    <source>
        <dbReference type="ARBA" id="ARBA00008482"/>
    </source>
</evidence>
<feature type="domain" description="PCI" evidence="6">
    <location>
        <begin position="198"/>
        <end position="363"/>
    </location>
</feature>
<evidence type="ECO:0000313" key="8">
    <source>
        <dbReference type="Proteomes" id="UP000308730"/>
    </source>
</evidence>
<name>A0A4S4N6D1_9APHY</name>
<dbReference type="AlphaFoldDB" id="A0A4S4N6D1"/>
<evidence type="ECO:0000256" key="5">
    <source>
        <dbReference type="HAMAP-Rule" id="MF_03012"/>
    </source>
</evidence>
<reference evidence="7 8" key="1">
    <citation type="submission" date="2019-02" db="EMBL/GenBank/DDBJ databases">
        <title>Genome sequencing of the rare red list fungi Antrodiella citrinella (Flaviporus citrinellus).</title>
        <authorList>
            <person name="Buettner E."/>
            <person name="Kellner H."/>
        </authorList>
    </citation>
    <scope>NUCLEOTIDE SEQUENCE [LARGE SCALE GENOMIC DNA]</scope>
    <source>
        <strain evidence="7 8">DSM 108506</strain>
    </source>
</reference>
<keyword evidence="8" id="KW-1185">Reference proteome</keyword>
<comment type="subunit">
    <text evidence="5">Component of the eukaryotic translation initiation factor 3 (eIF-3) complex.</text>
</comment>
<dbReference type="OrthoDB" id="10267031at2759"/>
<dbReference type="Pfam" id="PF01399">
    <property type="entry name" value="PCI"/>
    <property type="match status" value="1"/>
</dbReference>
<comment type="similarity">
    <text evidence="1">Belongs to the CSN7/EIF3M family. CSN7 subfamily.</text>
</comment>
<dbReference type="HAMAP" id="MF_03012">
    <property type="entry name" value="eIF3m"/>
    <property type="match status" value="1"/>
</dbReference>
<dbReference type="InterPro" id="IPR040750">
    <property type="entry name" value="eIF3m_C_helix"/>
</dbReference>
<dbReference type="InterPro" id="IPR027528">
    <property type="entry name" value="eIF3m"/>
</dbReference>
<organism evidence="7 8">
    <name type="scientific">Antrodiella citrinella</name>
    <dbReference type="NCBI Taxonomy" id="2447956"/>
    <lineage>
        <taxon>Eukaryota</taxon>
        <taxon>Fungi</taxon>
        <taxon>Dikarya</taxon>
        <taxon>Basidiomycota</taxon>
        <taxon>Agaricomycotina</taxon>
        <taxon>Agaricomycetes</taxon>
        <taxon>Polyporales</taxon>
        <taxon>Steccherinaceae</taxon>
        <taxon>Antrodiella</taxon>
    </lineage>
</organism>
<comment type="subcellular location">
    <subcellularLocation>
        <location evidence="5">Cytoplasm</location>
    </subcellularLocation>
</comment>
<evidence type="ECO:0000313" key="7">
    <source>
        <dbReference type="EMBL" id="THH33481.1"/>
    </source>
</evidence>
<evidence type="ECO:0000256" key="3">
    <source>
        <dbReference type="ARBA" id="ARBA00022540"/>
    </source>
</evidence>
<keyword evidence="2 5" id="KW-0963">Cytoplasm</keyword>
<evidence type="ECO:0000256" key="4">
    <source>
        <dbReference type="ARBA" id="ARBA00022917"/>
    </source>
</evidence>
<dbReference type="InterPro" id="IPR045237">
    <property type="entry name" value="COPS7/eIF3m"/>
</dbReference>
<gene>
    <name evidence="7" type="ORF">EUX98_g705</name>
</gene>
<protein>
    <recommendedName>
        <fullName evidence="5">Eukaryotic translation initiation factor 3 subunit M</fullName>
        <shortName evidence="5">eIF3m</shortName>
    </recommendedName>
</protein>
<dbReference type="PANTHER" id="PTHR15350">
    <property type="entry name" value="COP9 SIGNALOSOME COMPLEX SUBUNIT 7/DENDRITIC CELL PROTEIN GA17"/>
    <property type="match status" value="1"/>
</dbReference>
<proteinExistence type="inferred from homology"/>
<dbReference type="SMART" id="SM00088">
    <property type="entry name" value="PINT"/>
    <property type="match status" value="1"/>
</dbReference>
<dbReference type="InterPro" id="IPR000717">
    <property type="entry name" value="PCI_dom"/>
</dbReference>
<dbReference type="GO" id="GO:0033290">
    <property type="term" value="C:eukaryotic 48S preinitiation complex"/>
    <property type="evidence" value="ECO:0007669"/>
    <property type="project" value="UniProtKB-UniRule"/>
</dbReference>
<evidence type="ECO:0000256" key="2">
    <source>
        <dbReference type="ARBA" id="ARBA00022490"/>
    </source>
</evidence>
<accession>A0A4S4N6D1</accession>
<comment type="similarity">
    <text evidence="5">Belongs to the eIF-3 subunit M family.</text>
</comment>
<keyword evidence="4 5" id="KW-0648">Protein biosynthesis</keyword>
<dbReference type="GO" id="GO:0003743">
    <property type="term" value="F:translation initiation factor activity"/>
    <property type="evidence" value="ECO:0007669"/>
    <property type="project" value="UniProtKB-UniRule"/>
</dbReference>
<dbReference type="GO" id="GO:0016282">
    <property type="term" value="C:eukaryotic 43S preinitiation complex"/>
    <property type="evidence" value="ECO:0007669"/>
    <property type="project" value="UniProtKB-UniRule"/>
</dbReference>
<dbReference type="Proteomes" id="UP000308730">
    <property type="component" value="Unassembled WGS sequence"/>
</dbReference>
<dbReference type="PANTHER" id="PTHR15350:SF2">
    <property type="entry name" value="EUKARYOTIC TRANSLATION INITIATION FACTOR 3 SUBUNIT M"/>
    <property type="match status" value="1"/>
</dbReference>
<comment type="caution">
    <text evidence="7">The sequence shown here is derived from an EMBL/GenBank/DDBJ whole genome shotgun (WGS) entry which is preliminary data.</text>
</comment>
<dbReference type="GO" id="GO:0001732">
    <property type="term" value="P:formation of cytoplasmic translation initiation complex"/>
    <property type="evidence" value="ECO:0007669"/>
    <property type="project" value="UniProtKB-UniRule"/>
</dbReference>
<dbReference type="Pfam" id="PF18005">
    <property type="entry name" value="eIF3m_C_helix"/>
    <property type="match status" value="1"/>
</dbReference>
<dbReference type="PROSITE" id="PS50250">
    <property type="entry name" value="PCI"/>
    <property type="match status" value="1"/>
</dbReference>
<dbReference type="GO" id="GO:0071541">
    <property type="term" value="C:eukaryotic translation initiation factor 3 complex, eIF3m"/>
    <property type="evidence" value="ECO:0007669"/>
    <property type="project" value="UniProtKB-UniRule"/>
</dbReference>
<comment type="function">
    <text evidence="5">Component of the eukaryotic translation initiation factor 3 (eIF-3) complex, which is involved in protein synthesis of a specialized repertoire of mRNAs and, together with other initiation factors, stimulates binding of mRNA and methionyl-tRNAi to the 40S ribosome. The eIF-3 complex specifically targets and initiates translation of a subset of mRNAs involved in cell proliferation.</text>
</comment>
<evidence type="ECO:0000259" key="6">
    <source>
        <dbReference type="PROSITE" id="PS50250"/>
    </source>
</evidence>